<keyword evidence="7" id="KW-1185">Reference proteome</keyword>
<dbReference type="EMBL" id="MU865292">
    <property type="protein sequence ID" value="KAK4231480.1"/>
    <property type="molecule type" value="Genomic_DNA"/>
</dbReference>
<organism evidence="6 7">
    <name type="scientific">Podospora fimiseda</name>
    <dbReference type="NCBI Taxonomy" id="252190"/>
    <lineage>
        <taxon>Eukaryota</taxon>
        <taxon>Fungi</taxon>
        <taxon>Dikarya</taxon>
        <taxon>Ascomycota</taxon>
        <taxon>Pezizomycotina</taxon>
        <taxon>Sordariomycetes</taxon>
        <taxon>Sordariomycetidae</taxon>
        <taxon>Sordariales</taxon>
        <taxon>Podosporaceae</taxon>
        <taxon>Podospora</taxon>
    </lineage>
</organism>
<evidence type="ECO:0000256" key="1">
    <source>
        <dbReference type="ARBA" id="ARBA00022723"/>
    </source>
</evidence>
<reference evidence="6" key="1">
    <citation type="journal article" date="2023" name="Mol. Phylogenet. Evol.">
        <title>Genome-scale phylogeny and comparative genomics of the fungal order Sordariales.</title>
        <authorList>
            <person name="Hensen N."/>
            <person name="Bonometti L."/>
            <person name="Westerberg I."/>
            <person name="Brannstrom I.O."/>
            <person name="Guillou S."/>
            <person name="Cros-Aarteil S."/>
            <person name="Calhoun S."/>
            <person name="Haridas S."/>
            <person name="Kuo A."/>
            <person name="Mondo S."/>
            <person name="Pangilinan J."/>
            <person name="Riley R."/>
            <person name="LaButti K."/>
            <person name="Andreopoulos B."/>
            <person name="Lipzen A."/>
            <person name="Chen C."/>
            <person name="Yan M."/>
            <person name="Daum C."/>
            <person name="Ng V."/>
            <person name="Clum A."/>
            <person name="Steindorff A."/>
            <person name="Ohm R.A."/>
            <person name="Martin F."/>
            <person name="Silar P."/>
            <person name="Natvig D.O."/>
            <person name="Lalanne C."/>
            <person name="Gautier V."/>
            <person name="Ament-Velasquez S.L."/>
            <person name="Kruys A."/>
            <person name="Hutchinson M.I."/>
            <person name="Powell A.J."/>
            <person name="Barry K."/>
            <person name="Miller A.N."/>
            <person name="Grigoriev I.V."/>
            <person name="Debuchy R."/>
            <person name="Gladieux P."/>
            <person name="Hiltunen Thoren M."/>
            <person name="Johannesson H."/>
        </authorList>
    </citation>
    <scope>NUCLEOTIDE SEQUENCE</scope>
    <source>
        <strain evidence="6">CBS 990.96</strain>
    </source>
</reference>
<proteinExistence type="predicted"/>
<dbReference type="AlphaFoldDB" id="A0AAN7BXM3"/>
<feature type="region of interest" description="Disordered" evidence="4">
    <location>
        <begin position="674"/>
        <end position="711"/>
    </location>
</feature>
<feature type="region of interest" description="Disordered" evidence="4">
    <location>
        <begin position="63"/>
        <end position="180"/>
    </location>
</feature>
<comment type="caution">
    <text evidence="6">The sequence shown here is derived from an EMBL/GenBank/DDBJ whole genome shotgun (WGS) entry which is preliminary data.</text>
</comment>
<feature type="compositionally biased region" description="Polar residues" evidence="4">
    <location>
        <begin position="99"/>
        <end position="138"/>
    </location>
</feature>
<dbReference type="InterPro" id="IPR001965">
    <property type="entry name" value="Znf_PHD"/>
</dbReference>
<feature type="compositionally biased region" description="Polar residues" evidence="4">
    <location>
        <begin position="350"/>
        <end position="381"/>
    </location>
</feature>
<feature type="compositionally biased region" description="Polar residues" evidence="4">
    <location>
        <begin position="456"/>
        <end position="467"/>
    </location>
</feature>
<sequence length="816" mass="87493">MSGEQEASSFGDSNAQPPTPKQTPTSTIFPSPIFETPKTNSGRFDESNGWTTPRFAEEYSVFNSTPGNLLKGDHSTFPNFVPGTPLTFGSSPKRPLSTEEVTNSTSPRENLFSPNPSLQLSSIEPSKALDSSPTQLPTPTFGHPLVAERSGKKARRGTVTKETTQGQTATPPPSAHKGHRKIAPKLDASAMQNDQGYGQPDFMANVQQQNMGGFVTSQNDMFGYPMSAPATAQSFWDPNPGNMVGMGVDFGANGGNVFQNQNGAPQQLSPEEWAQANQMAQAMMNAHANGHVTTGEHQQPLISQAPMPALVTSAPDQGMFALHYPNAMEDPFAISGNHGDAVDPGLLFSRPSSANMDTAPINQSMQAPTTSSHSTVGQDVQPNGRAAPSSKKAAPRTELRRSSSTRNSGSNKHDRGSASSPIKPSGRPGLSRSFSENRGKKATARQTLHTLAPVPRTQSQLVNNAGVNANRPIVSQPQRPSGRSSPLKSNPNNILSSLSSIQESPGPKMRTQAKFTIDANGRARVETTVIVEDGTPTSARKRHASHSVRRRQHWGSSEDDDDSSTDDEPIIITSRNTSFAIPDPVKPAGIHPFHNPQRSVSERSTTSSSYASFPKGGPLDDGADSDLETVVDNDMTPTALKTEGDALTEVQKLRETRRGQQWSASKHSLNTSFSNSMYAQNNNSNGNNLASSPTTTADASLPTPTTGHRTNRRVRCVCTRTEAGRGEFTVQCRSCEMWVHGRCVSVTEMTQPAIYICAYCGNTPMRPGGRFRGGGDKTNRNTINTNNNNNDNSGRVSSAPASATSPLAHKSFKSFR</sequence>
<keyword evidence="1" id="KW-0479">Metal-binding</keyword>
<dbReference type="Gene3D" id="3.30.40.10">
    <property type="entry name" value="Zinc/RING finger domain, C3HC4 (zinc finger)"/>
    <property type="match status" value="1"/>
</dbReference>
<gene>
    <name evidence="6" type="ORF">QBC38DRAFT_223743</name>
</gene>
<dbReference type="Proteomes" id="UP001301958">
    <property type="component" value="Unassembled WGS sequence"/>
</dbReference>
<feature type="compositionally biased region" description="Low complexity" evidence="4">
    <location>
        <begin position="674"/>
        <end position="692"/>
    </location>
</feature>
<evidence type="ECO:0000256" key="2">
    <source>
        <dbReference type="ARBA" id="ARBA00022771"/>
    </source>
</evidence>
<feature type="region of interest" description="Disordered" evidence="4">
    <location>
        <begin position="344"/>
        <end position="509"/>
    </location>
</feature>
<evidence type="ECO:0000313" key="7">
    <source>
        <dbReference type="Proteomes" id="UP001301958"/>
    </source>
</evidence>
<protein>
    <submittedName>
        <fullName evidence="6">PHD finger protein 20</fullName>
    </submittedName>
</protein>
<feature type="compositionally biased region" description="Polar residues" evidence="4">
    <location>
        <begin position="1"/>
        <end position="15"/>
    </location>
</feature>
<feature type="compositionally biased region" description="Polar residues" evidence="4">
    <location>
        <begin position="160"/>
        <end position="169"/>
    </location>
</feature>
<feature type="region of interest" description="Disordered" evidence="4">
    <location>
        <begin position="1"/>
        <end position="51"/>
    </location>
</feature>
<dbReference type="PROSITE" id="PS01359">
    <property type="entry name" value="ZF_PHD_1"/>
    <property type="match status" value="1"/>
</dbReference>
<dbReference type="InterPro" id="IPR013083">
    <property type="entry name" value="Znf_RING/FYVE/PHD"/>
</dbReference>
<feature type="compositionally biased region" description="Polar residues" evidence="4">
    <location>
        <begin position="693"/>
        <end position="708"/>
    </location>
</feature>
<accession>A0AAN7BXM3</accession>
<feature type="compositionally biased region" description="Low complexity" evidence="4">
    <location>
        <begin position="598"/>
        <end position="612"/>
    </location>
</feature>
<dbReference type="SMART" id="SM00249">
    <property type="entry name" value="PHD"/>
    <property type="match status" value="1"/>
</dbReference>
<keyword evidence="3" id="KW-0862">Zinc</keyword>
<name>A0AAN7BXM3_9PEZI</name>
<dbReference type="Pfam" id="PF00628">
    <property type="entry name" value="PHD"/>
    <property type="match status" value="1"/>
</dbReference>
<evidence type="ECO:0000313" key="6">
    <source>
        <dbReference type="EMBL" id="KAK4231480.1"/>
    </source>
</evidence>
<feature type="region of interest" description="Disordered" evidence="4">
    <location>
        <begin position="768"/>
        <end position="816"/>
    </location>
</feature>
<feature type="compositionally biased region" description="Low complexity" evidence="4">
    <location>
        <begin position="475"/>
        <end position="505"/>
    </location>
</feature>
<evidence type="ECO:0000256" key="3">
    <source>
        <dbReference type="ARBA" id="ARBA00022833"/>
    </source>
</evidence>
<dbReference type="GO" id="GO:0008270">
    <property type="term" value="F:zinc ion binding"/>
    <property type="evidence" value="ECO:0007669"/>
    <property type="project" value="UniProtKB-KW"/>
</dbReference>
<feature type="compositionally biased region" description="Basic residues" evidence="4">
    <location>
        <begin position="539"/>
        <end position="553"/>
    </location>
</feature>
<feature type="domain" description="Zinc finger PHD-type" evidence="5">
    <location>
        <begin position="715"/>
        <end position="761"/>
    </location>
</feature>
<feature type="compositionally biased region" description="Low complexity" evidence="4">
    <location>
        <begin position="780"/>
        <end position="808"/>
    </location>
</feature>
<evidence type="ECO:0000256" key="4">
    <source>
        <dbReference type="SAM" id="MobiDB-lite"/>
    </source>
</evidence>
<evidence type="ECO:0000259" key="5">
    <source>
        <dbReference type="SMART" id="SM00249"/>
    </source>
</evidence>
<reference evidence="6" key="2">
    <citation type="submission" date="2023-05" db="EMBL/GenBank/DDBJ databases">
        <authorList>
            <consortium name="Lawrence Berkeley National Laboratory"/>
            <person name="Steindorff A."/>
            <person name="Hensen N."/>
            <person name="Bonometti L."/>
            <person name="Westerberg I."/>
            <person name="Brannstrom I.O."/>
            <person name="Guillou S."/>
            <person name="Cros-Aarteil S."/>
            <person name="Calhoun S."/>
            <person name="Haridas S."/>
            <person name="Kuo A."/>
            <person name="Mondo S."/>
            <person name="Pangilinan J."/>
            <person name="Riley R."/>
            <person name="Labutti K."/>
            <person name="Andreopoulos B."/>
            <person name="Lipzen A."/>
            <person name="Chen C."/>
            <person name="Yanf M."/>
            <person name="Daum C."/>
            <person name="Ng V."/>
            <person name="Clum A."/>
            <person name="Ohm R."/>
            <person name="Martin F."/>
            <person name="Silar P."/>
            <person name="Natvig D."/>
            <person name="Lalanne C."/>
            <person name="Gautier V."/>
            <person name="Ament-Velasquez S.L."/>
            <person name="Kruys A."/>
            <person name="Hutchinson M.I."/>
            <person name="Powell A.J."/>
            <person name="Barry K."/>
            <person name="Miller A.N."/>
            <person name="Grigoriev I.V."/>
            <person name="Debuchy R."/>
            <person name="Gladieux P."/>
            <person name="Thoren M.H."/>
            <person name="Johannesson H."/>
        </authorList>
    </citation>
    <scope>NUCLEOTIDE SEQUENCE</scope>
    <source>
        <strain evidence="6">CBS 990.96</strain>
    </source>
</reference>
<dbReference type="InterPro" id="IPR019786">
    <property type="entry name" value="Zinc_finger_PHD-type_CS"/>
</dbReference>
<keyword evidence="2" id="KW-0863">Zinc-finger</keyword>
<feature type="compositionally biased region" description="Acidic residues" evidence="4">
    <location>
        <begin position="557"/>
        <end position="569"/>
    </location>
</feature>
<dbReference type="InterPro" id="IPR011011">
    <property type="entry name" value="Znf_FYVE_PHD"/>
</dbReference>
<dbReference type="InterPro" id="IPR019787">
    <property type="entry name" value="Znf_PHD-finger"/>
</dbReference>
<feature type="region of interest" description="Disordered" evidence="4">
    <location>
        <begin position="527"/>
        <end position="629"/>
    </location>
</feature>
<dbReference type="SUPFAM" id="SSF57903">
    <property type="entry name" value="FYVE/PHD zinc finger"/>
    <property type="match status" value="1"/>
</dbReference>